<dbReference type="Gene3D" id="3.20.20.70">
    <property type="entry name" value="Aldolase class I"/>
    <property type="match status" value="2"/>
</dbReference>
<dbReference type="UniPathway" id="UPA00035">
    <property type="reaction ID" value="UER00042"/>
</dbReference>
<keyword evidence="9 16" id="KW-0210">Decarboxylase</keyword>
<dbReference type="Pfam" id="PF00218">
    <property type="entry name" value="IGPS"/>
    <property type="match status" value="1"/>
</dbReference>
<evidence type="ECO:0000256" key="17">
    <source>
        <dbReference type="HAMAP-Rule" id="MF_00135"/>
    </source>
</evidence>
<dbReference type="PANTHER" id="PTHR22854:SF2">
    <property type="entry name" value="INDOLE-3-GLYCEROL-PHOSPHATE SYNTHASE"/>
    <property type="match status" value="1"/>
</dbReference>
<evidence type="ECO:0000256" key="7">
    <source>
        <dbReference type="ARBA" id="ARBA00011245"/>
    </source>
</evidence>
<comment type="similarity">
    <text evidence="5">In the N-terminal section; belongs to the TrpC family.</text>
</comment>
<comment type="similarity">
    <text evidence="17">Belongs to the TrpF family.</text>
</comment>
<keyword evidence="8 16" id="KW-0028">Amino-acid biosynthesis</keyword>
<dbReference type="FunFam" id="3.20.20.70:FF:000024">
    <property type="entry name" value="Indole-3-glycerol phosphate synthase"/>
    <property type="match status" value="1"/>
</dbReference>
<evidence type="ECO:0000256" key="14">
    <source>
        <dbReference type="ARBA" id="ARBA00023268"/>
    </source>
</evidence>
<feature type="domain" description="Indole-3-glycerol phosphate synthase" evidence="18">
    <location>
        <begin position="6"/>
        <end position="252"/>
    </location>
</feature>
<evidence type="ECO:0000256" key="8">
    <source>
        <dbReference type="ARBA" id="ARBA00022605"/>
    </source>
</evidence>
<comment type="caution">
    <text evidence="20">The sequence shown here is derived from an EMBL/GenBank/DDBJ whole genome shotgun (WGS) entry which is preliminary data.</text>
</comment>
<evidence type="ECO:0000256" key="11">
    <source>
        <dbReference type="ARBA" id="ARBA00023141"/>
    </source>
</evidence>
<dbReference type="HAMAP" id="MF_00134_B">
    <property type="entry name" value="IGPS_B"/>
    <property type="match status" value="1"/>
</dbReference>
<dbReference type="CDD" id="cd00331">
    <property type="entry name" value="IGPS"/>
    <property type="match status" value="1"/>
</dbReference>
<dbReference type="Pfam" id="PF00697">
    <property type="entry name" value="PRAI"/>
    <property type="match status" value="1"/>
</dbReference>
<keyword evidence="10 16" id="KW-0822">Tryptophan biosynthesis</keyword>
<dbReference type="PROSITE" id="PS00614">
    <property type="entry name" value="IGPS"/>
    <property type="match status" value="1"/>
</dbReference>
<evidence type="ECO:0000256" key="1">
    <source>
        <dbReference type="ARBA" id="ARBA00001164"/>
    </source>
</evidence>
<dbReference type="InterPro" id="IPR011060">
    <property type="entry name" value="RibuloseP-bd_barrel"/>
</dbReference>
<evidence type="ECO:0000256" key="4">
    <source>
        <dbReference type="ARBA" id="ARBA00004696"/>
    </source>
</evidence>
<accession>A0A2P5SWR8</accession>
<reference evidence="20 21" key="1">
    <citation type="journal article" date="2018" name="Genome Biol. Evol.">
        <title>Cladogenesis and Genomic Streamlining in Extracellular Endosymbionts of Tropical Stink Bugs.</title>
        <authorList>
            <person name="Otero-Bravo A."/>
            <person name="Goffredi S."/>
            <person name="Sabree Z.L."/>
        </authorList>
    </citation>
    <scope>NUCLEOTIDE SEQUENCE [LARGE SCALE GENOMIC DNA]</scope>
    <source>
        <strain evidence="20 21">SoEL</strain>
    </source>
</reference>
<gene>
    <name evidence="16" type="primary">trpC</name>
    <name evidence="17" type="synonym">trpF</name>
    <name evidence="20" type="ORF">CRV10_00790</name>
</gene>
<evidence type="ECO:0000256" key="15">
    <source>
        <dbReference type="ARBA" id="ARBA00025592"/>
    </source>
</evidence>
<dbReference type="OrthoDB" id="9804217at2"/>
<keyword evidence="21" id="KW-1185">Reference proteome</keyword>
<dbReference type="FunFam" id="3.20.20.70:FF:000165">
    <property type="entry name" value="Multifunctional fusion protein"/>
    <property type="match status" value="1"/>
</dbReference>
<evidence type="ECO:0000256" key="9">
    <source>
        <dbReference type="ARBA" id="ARBA00022793"/>
    </source>
</evidence>
<evidence type="ECO:0000256" key="3">
    <source>
        <dbReference type="ARBA" id="ARBA00004664"/>
    </source>
</evidence>
<keyword evidence="12 17" id="KW-0413">Isomerase</keyword>
<evidence type="ECO:0000256" key="12">
    <source>
        <dbReference type="ARBA" id="ARBA00023235"/>
    </source>
</evidence>
<dbReference type="SUPFAM" id="SSF51366">
    <property type="entry name" value="Ribulose-phoshate binding barrel"/>
    <property type="match status" value="2"/>
</dbReference>
<evidence type="ECO:0000259" key="18">
    <source>
        <dbReference type="Pfam" id="PF00218"/>
    </source>
</evidence>
<evidence type="ECO:0000313" key="21">
    <source>
        <dbReference type="Proteomes" id="UP000296144"/>
    </source>
</evidence>
<dbReference type="HAMAP" id="MF_00135">
    <property type="entry name" value="PRAI"/>
    <property type="match status" value="1"/>
</dbReference>
<evidence type="ECO:0000313" key="20">
    <source>
        <dbReference type="EMBL" id="PPI86779.1"/>
    </source>
</evidence>
<name>A0A2P5SWR8_9GAMM</name>
<comment type="pathway">
    <text evidence="3 17">Amino-acid biosynthesis; L-tryptophan biosynthesis; L-tryptophan from chorismate: step 3/5.</text>
</comment>
<dbReference type="EC" id="5.3.1.24" evidence="17"/>
<dbReference type="CDD" id="cd00405">
    <property type="entry name" value="PRAI"/>
    <property type="match status" value="1"/>
</dbReference>
<dbReference type="GO" id="GO:0004425">
    <property type="term" value="F:indole-3-glycerol-phosphate synthase activity"/>
    <property type="evidence" value="ECO:0007669"/>
    <property type="project" value="UniProtKB-UniRule"/>
</dbReference>
<dbReference type="InterPro" id="IPR001240">
    <property type="entry name" value="PRAI_dom"/>
</dbReference>
<keyword evidence="13 16" id="KW-0456">Lyase</keyword>
<evidence type="ECO:0000256" key="5">
    <source>
        <dbReference type="ARBA" id="ARBA00007902"/>
    </source>
</evidence>
<dbReference type="InterPro" id="IPR045186">
    <property type="entry name" value="Indole-3-glycerol_P_synth"/>
</dbReference>
<dbReference type="Proteomes" id="UP000296144">
    <property type="component" value="Unassembled WGS sequence"/>
</dbReference>
<dbReference type="NCBIfam" id="NF006945">
    <property type="entry name" value="PRK09427.1"/>
    <property type="match status" value="1"/>
</dbReference>
<keyword evidence="11 16" id="KW-0057">Aromatic amino acid biosynthesis</keyword>
<comment type="subunit">
    <text evidence="7">Monomer.</text>
</comment>
<evidence type="ECO:0000256" key="13">
    <source>
        <dbReference type="ARBA" id="ARBA00023239"/>
    </source>
</evidence>
<dbReference type="EMBL" id="PDKU01000001">
    <property type="protein sequence ID" value="PPI86779.1"/>
    <property type="molecule type" value="Genomic_DNA"/>
</dbReference>
<dbReference type="RefSeq" id="WP_136129944.1">
    <property type="nucleotide sequence ID" value="NZ_PDKU01000001.1"/>
</dbReference>
<keyword evidence="14" id="KW-0511">Multifunctional enzyme</keyword>
<evidence type="ECO:0000256" key="16">
    <source>
        <dbReference type="HAMAP-Rule" id="MF_00134"/>
    </source>
</evidence>
<comment type="function">
    <text evidence="15">Bifunctional enzyme that catalyzes two sequential steps of tryptophan biosynthetic pathway. The first reaction is catalyzed by the isomerase, coded by the TrpF domain; the second reaction is catalyzed by the synthase, coded by the TrpC domain.</text>
</comment>
<organism evidence="20 21">
    <name type="scientific">Candidatus Pantoea edessiphila</name>
    <dbReference type="NCBI Taxonomy" id="2044610"/>
    <lineage>
        <taxon>Bacteria</taxon>
        <taxon>Pseudomonadati</taxon>
        <taxon>Pseudomonadota</taxon>
        <taxon>Gammaproteobacteria</taxon>
        <taxon>Enterobacterales</taxon>
        <taxon>Erwiniaceae</taxon>
        <taxon>Pantoea</taxon>
    </lineage>
</organism>
<protein>
    <recommendedName>
        <fullName evidence="16 17">Multifunctional fusion protein</fullName>
    </recommendedName>
    <domain>
        <recommendedName>
            <fullName evidence="16">Indole-3-glycerol phosphate synthase</fullName>
            <shortName evidence="16">IGPS</shortName>
            <ecNumber evidence="16">4.1.1.48</ecNumber>
        </recommendedName>
    </domain>
    <domain>
        <recommendedName>
            <fullName evidence="17">N-(5'-phosphoribosyl)anthranilate isomerase</fullName>
            <shortName evidence="17">PRAI</shortName>
            <ecNumber evidence="17">5.3.1.24</ecNumber>
        </recommendedName>
    </domain>
</protein>
<dbReference type="GO" id="GO:0000162">
    <property type="term" value="P:L-tryptophan biosynthetic process"/>
    <property type="evidence" value="ECO:0007669"/>
    <property type="project" value="UniProtKB-UniRule"/>
</dbReference>
<comment type="similarity">
    <text evidence="16">Belongs to the TrpC family.</text>
</comment>
<evidence type="ECO:0000256" key="6">
    <source>
        <dbReference type="ARBA" id="ARBA00009847"/>
    </source>
</evidence>
<proteinExistence type="inferred from homology"/>
<comment type="similarity">
    <text evidence="6">In the C-terminal section; belongs to the TrpF family.</text>
</comment>
<dbReference type="GO" id="GO:0004640">
    <property type="term" value="F:phosphoribosylanthranilate isomerase activity"/>
    <property type="evidence" value="ECO:0007669"/>
    <property type="project" value="UniProtKB-UniRule"/>
</dbReference>
<dbReference type="InterPro" id="IPR001468">
    <property type="entry name" value="Indole-3-GlycerolPSynthase_CS"/>
</dbReference>
<evidence type="ECO:0000259" key="19">
    <source>
        <dbReference type="Pfam" id="PF00697"/>
    </source>
</evidence>
<comment type="catalytic activity">
    <reaction evidence="2 16">
        <text>1-(2-carboxyphenylamino)-1-deoxy-D-ribulose 5-phosphate + H(+) = (1S,2R)-1-C-(indol-3-yl)glycerol 3-phosphate + CO2 + H2O</text>
        <dbReference type="Rhea" id="RHEA:23476"/>
        <dbReference type="ChEBI" id="CHEBI:15377"/>
        <dbReference type="ChEBI" id="CHEBI:15378"/>
        <dbReference type="ChEBI" id="CHEBI:16526"/>
        <dbReference type="ChEBI" id="CHEBI:58613"/>
        <dbReference type="ChEBI" id="CHEBI:58866"/>
        <dbReference type="EC" id="4.1.1.48"/>
    </reaction>
</comment>
<evidence type="ECO:0000256" key="2">
    <source>
        <dbReference type="ARBA" id="ARBA00001633"/>
    </source>
</evidence>
<dbReference type="InterPro" id="IPR013785">
    <property type="entry name" value="Aldolase_TIM"/>
</dbReference>
<dbReference type="AlphaFoldDB" id="A0A2P5SWR8"/>
<dbReference type="EC" id="4.1.1.48" evidence="16"/>
<evidence type="ECO:0000256" key="10">
    <source>
        <dbReference type="ARBA" id="ARBA00022822"/>
    </source>
</evidence>
<sequence>MQGTVLNQIIQDKIVWIEKRKKKQPLISFQTKIKPSSRNFYDALKGPNTKFILECKKASPSKGLIRKGFNPLKIASVYRHYASVVSVLTDEKYFQGDFSFLSIVSSVIKQPVLCKDFIIDPYQIYLARNYHADAILLMLSILDDKQYLKFAAIADELNMGILTEINNRNEIERAINLRAKVIGINNRNLQNFSVDLERTNQLVSYLSKNEIVISESGISNYSDIKKLSHLVNGFLIGSKLMEEDDLEMAVRRMLLGNNKVCGLSRSEDAYAAYNAGAIFGGLIFVDGSPRKINTIQAKRIISNTPLKYVGVYKNTNINEIITNTVKLGLSVIQLNGNENQNFIVKLRQELPSNVQIWKSLGVIDKIPERNLSEINYYVFDNEDGGSGKTFNWNLLKDQNLDNVILAGGLNINNCMVASKIGCAGLDFNSGVESAPGIKDTNKIHSVFKILRNY</sequence>
<dbReference type="NCBIfam" id="NF001377">
    <property type="entry name" value="PRK00278.2-4"/>
    <property type="match status" value="1"/>
</dbReference>
<comment type="pathway">
    <text evidence="4 16">Amino-acid biosynthesis; L-tryptophan biosynthesis; L-tryptophan from chorismate: step 4/5.</text>
</comment>
<feature type="domain" description="N-(5'phosphoribosyl) anthranilate isomerase (PRAI)" evidence="19">
    <location>
        <begin position="258"/>
        <end position="448"/>
    </location>
</feature>
<dbReference type="InterPro" id="IPR013798">
    <property type="entry name" value="Indole-3-glycerol_P_synth_dom"/>
</dbReference>
<comment type="catalytic activity">
    <reaction evidence="1 17">
        <text>N-(5-phospho-beta-D-ribosyl)anthranilate = 1-(2-carboxyphenylamino)-1-deoxy-D-ribulose 5-phosphate</text>
        <dbReference type="Rhea" id="RHEA:21540"/>
        <dbReference type="ChEBI" id="CHEBI:18277"/>
        <dbReference type="ChEBI" id="CHEBI:58613"/>
        <dbReference type="EC" id="5.3.1.24"/>
    </reaction>
</comment>
<dbReference type="PANTHER" id="PTHR22854">
    <property type="entry name" value="TRYPTOPHAN BIOSYNTHESIS PROTEIN"/>
    <property type="match status" value="1"/>
</dbReference>